<organism evidence="1 2">
    <name type="scientific">Romanomermis culicivorax</name>
    <name type="common">Nematode worm</name>
    <dbReference type="NCBI Taxonomy" id="13658"/>
    <lineage>
        <taxon>Eukaryota</taxon>
        <taxon>Metazoa</taxon>
        <taxon>Ecdysozoa</taxon>
        <taxon>Nematoda</taxon>
        <taxon>Enoplea</taxon>
        <taxon>Dorylaimia</taxon>
        <taxon>Mermithida</taxon>
        <taxon>Mermithoidea</taxon>
        <taxon>Mermithidae</taxon>
        <taxon>Romanomermis</taxon>
    </lineage>
</organism>
<evidence type="ECO:0000313" key="1">
    <source>
        <dbReference type="Proteomes" id="UP000887565"/>
    </source>
</evidence>
<dbReference type="AlphaFoldDB" id="A0A915J9S6"/>
<sequence length="110" mass="12832">MISPKILDHMPSNTSTRFNFGLSRQQLVAEMNNRIAGTMLNFQLQLGYCYGRDMWNGRMHAYTDPWSDTLHREYSMFSPPHYQINTATTSLQQPLYEDVMTAVEHRINSL</sequence>
<name>A0A915J9S6_ROMCU</name>
<reference evidence="2" key="1">
    <citation type="submission" date="2022-11" db="UniProtKB">
        <authorList>
            <consortium name="WormBaseParasite"/>
        </authorList>
    </citation>
    <scope>IDENTIFICATION</scope>
</reference>
<accession>A0A915J9S6</accession>
<dbReference type="Proteomes" id="UP000887565">
    <property type="component" value="Unplaced"/>
</dbReference>
<protein>
    <submittedName>
        <fullName evidence="2">Uncharacterized protein</fullName>
    </submittedName>
</protein>
<dbReference type="WBParaSite" id="nRc.2.0.1.t23243-RA">
    <property type="protein sequence ID" value="nRc.2.0.1.t23243-RA"/>
    <property type="gene ID" value="nRc.2.0.1.g23243"/>
</dbReference>
<keyword evidence="1" id="KW-1185">Reference proteome</keyword>
<proteinExistence type="predicted"/>
<evidence type="ECO:0000313" key="2">
    <source>
        <dbReference type="WBParaSite" id="nRc.2.0.1.t23243-RA"/>
    </source>
</evidence>